<dbReference type="EMBL" id="DSEU01000050">
    <property type="protein sequence ID" value="HEM67420.1"/>
    <property type="molecule type" value="Genomic_DNA"/>
</dbReference>
<evidence type="ECO:0000313" key="2">
    <source>
        <dbReference type="EMBL" id="HEM67420.1"/>
    </source>
</evidence>
<protein>
    <submittedName>
        <fullName evidence="2">Uncharacterized protein</fullName>
    </submittedName>
</protein>
<name>A0A7J2U3J1_9CREN</name>
<dbReference type="AlphaFoldDB" id="A0A7J2U3J1"/>
<evidence type="ECO:0000256" key="1">
    <source>
        <dbReference type="SAM" id="Phobius"/>
    </source>
</evidence>
<reference evidence="2" key="1">
    <citation type="journal article" date="2020" name="mSystems">
        <title>Genome- and Community-Level Interaction Insights into Carbon Utilization and Element Cycling Functions of Hydrothermarchaeota in Hydrothermal Sediment.</title>
        <authorList>
            <person name="Zhou Z."/>
            <person name="Liu Y."/>
            <person name="Xu W."/>
            <person name="Pan J."/>
            <person name="Luo Z.H."/>
            <person name="Li M."/>
        </authorList>
    </citation>
    <scope>NUCLEOTIDE SEQUENCE [LARGE SCALE GENOMIC DNA]</scope>
    <source>
        <strain evidence="2">SpSt-125</strain>
    </source>
</reference>
<gene>
    <name evidence="2" type="ORF">ENO26_07655</name>
</gene>
<keyword evidence="1" id="KW-0472">Membrane</keyword>
<proteinExistence type="predicted"/>
<organism evidence="2">
    <name type="scientific">Ignisphaera aggregans</name>
    <dbReference type="NCBI Taxonomy" id="334771"/>
    <lineage>
        <taxon>Archaea</taxon>
        <taxon>Thermoproteota</taxon>
        <taxon>Thermoprotei</taxon>
        <taxon>Desulfurococcales</taxon>
        <taxon>Desulfurococcaceae</taxon>
        <taxon>Ignisphaera</taxon>
    </lineage>
</organism>
<comment type="caution">
    <text evidence="2">The sequence shown here is derived from an EMBL/GenBank/DDBJ whole genome shotgun (WGS) entry which is preliminary data.</text>
</comment>
<keyword evidence="1" id="KW-1133">Transmembrane helix</keyword>
<accession>A0A7J2U3J1</accession>
<feature type="transmembrane region" description="Helical" evidence="1">
    <location>
        <begin position="12"/>
        <end position="31"/>
    </location>
</feature>
<keyword evidence="1" id="KW-0812">Transmembrane</keyword>
<sequence>MVTEQTQLIPLPIVTLVAIAVVMIAVIVLSLSARHRLEARKGPGYREPKSVEVKEPLQTKAVVTLSTGEESDEVTTIEAIDLEDFAKELGAYR</sequence>